<dbReference type="SUPFAM" id="SSF53187">
    <property type="entry name" value="Zn-dependent exopeptidases"/>
    <property type="match status" value="1"/>
</dbReference>
<dbReference type="PANTHER" id="PTHR37326:SF1">
    <property type="entry name" value="BLL3975 PROTEIN"/>
    <property type="match status" value="1"/>
</dbReference>
<evidence type="ECO:0000256" key="4">
    <source>
        <dbReference type="ARBA" id="ARBA00022833"/>
    </source>
</evidence>
<dbReference type="InterPro" id="IPR055438">
    <property type="entry name" value="AstE_AspA_cat"/>
</dbReference>
<dbReference type="KEGG" id="hara:AArcS_1944"/>
<dbReference type="AlphaFoldDB" id="A0A897MS82"/>
<sequence>MGMITDDGTVLERFADAAEEAGDPFVYPDGRVKPGERAYLYHEVSQTYLGDPVNIPVTVINGPAAGPTVFLTAAAHGDELNGIAVVREVAHDWDHSKLNGTLVCLPVLNVPGFLAQQRYLPIYDRDLNRSFPGSRTGSGGRRIAARIFDHFIEPCDLGLDFHTSTRGRTNMLHARADMTDEDVARLARAFSTNVILDSEGPGGTLRREASEAGVPTITVEMGEAHRFQRPLIDRALNGVVSVLAEYGLSEESTVHWPGWRTVISEDSEKTWLRADVGGIVDMEHDRGALVYEGDRVCTISNPFKTNTETVEAPFTGILVGVLENPVVYPGNPLCHLVELDADTLRAVERQQQYDPTRESFL</sequence>
<dbReference type="EMBL" id="CP064786">
    <property type="protein sequence ID" value="QSG03151.1"/>
    <property type="molecule type" value="Genomic_DNA"/>
</dbReference>
<name>A0A897MS82_9EURY</name>
<dbReference type="GO" id="GO:0016788">
    <property type="term" value="F:hydrolase activity, acting on ester bonds"/>
    <property type="evidence" value="ECO:0007669"/>
    <property type="project" value="InterPro"/>
</dbReference>
<accession>A0A897MS82</accession>
<evidence type="ECO:0000313" key="7">
    <source>
        <dbReference type="Proteomes" id="UP000663586"/>
    </source>
</evidence>
<dbReference type="Pfam" id="PF24827">
    <property type="entry name" value="AstE_AspA_cat"/>
    <property type="match status" value="1"/>
</dbReference>
<evidence type="ECO:0000259" key="5">
    <source>
        <dbReference type="Pfam" id="PF24827"/>
    </source>
</evidence>
<keyword evidence="4" id="KW-0862">Zinc</keyword>
<dbReference type="GO" id="GO:0046872">
    <property type="term" value="F:metal ion binding"/>
    <property type="evidence" value="ECO:0007669"/>
    <property type="project" value="UniProtKB-KW"/>
</dbReference>
<keyword evidence="2" id="KW-0479">Metal-binding</keyword>
<evidence type="ECO:0000256" key="3">
    <source>
        <dbReference type="ARBA" id="ARBA00022801"/>
    </source>
</evidence>
<proteinExistence type="predicted"/>
<dbReference type="PIRSF" id="PIRSF039012">
    <property type="entry name" value="ASP"/>
    <property type="match status" value="1"/>
</dbReference>
<gene>
    <name evidence="6" type="ORF">AArcS_1944</name>
</gene>
<dbReference type="CDD" id="cd06251">
    <property type="entry name" value="M14_ASTE_ASPA-like"/>
    <property type="match status" value="1"/>
</dbReference>
<dbReference type="GO" id="GO:0016811">
    <property type="term" value="F:hydrolase activity, acting on carbon-nitrogen (but not peptide) bonds, in linear amides"/>
    <property type="evidence" value="ECO:0007669"/>
    <property type="project" value="InterPro"/>
</dbReference>
<keyword evidence="7" id="KW-1185">Reference proteome</keyword>
<feature type="domain" description="Succinylglutamate desuccinylase/Aspartoacylase catalytic" evidence="5">
    <location>
        <begin position="65"/>
        <end position="245"/>
    </location>
</feature>
<evidence type="ECO:0000256" key="2">
    <source>
        <dbReference type="ARBA" id="ARBA00022723"/>
    </source>
</evidence>
<reference evidence="6" key="1">
    <citation type="submission" date="2020-11" db="EMBL/GenBank/DDBJ databases">
        <title>Carbohydrate-dependent, anaerobic sulfur respiration: A novel catabolism in halophilic archaea.</title>
        <authorList>
            <person name="Sorokin D.Y."/>
            <person name="Messina E."/>
            <person name="Smedile F."/>
            <person name="La Cono V."/>
            <person name="Hallsworth J.E."/>
            <person name="Yakimov M.M."/>
        </authorList>
    </citation>
    <scope>NUCLEOTIDE SEQUENCE</scope>
    <source>
        <strain evidence="6">AArc-S</strain>
    </source>
</reference>
<evidence type="ECO:0000256" key="1">
    <source>
        <dbReference type="ARBA" id="ARBA00001947"/>
    </source>
</evidence>
<dbReference type="Gene3D" id="3.40.630.10">
    <property type="entry name" value="Zn peptidases"/>
    <property type="match status" value="1"/>
</dbReference>
<comment type="cofactor">
    <cofactor evidence="1">
        <name>Zn(2+)</name>
        <dbReference type="ChEBI" id="CHEBI:29105"/>
    </cofactor>
</comment>
<evidence type="ECO:0000313" key="6">
    <source>
        <dbReference type="EMBL" id="QSG03151.1"/>
    </source>
</evidence>
<keyword evidence="3" id="KW-0378">Hydrolase</keyword>
<dbReference type="PANTHER" id="PTHR37326">
    <property type="entry name" value="BLL3975 PROTEIN"/>
    <property type="match status" value="1"/>
</dbReference>
<dbReference type="InterPro" id="IPR043795">
    <property type="entry name" value="N-alpha-Ac-DABA-like"/>
</dbReference>
<organism evidence="6 7">
    <name type="scientific">Natranaeroarchaeum sulfidigenes</name>
    <dbReference type="NCBI Taxonomy" id="2784880"/>
    <lineage>
        <taxon>Archaea</taxon>
        <taxon>Methanobacteriati</taxon>
        <taxon>Methanobacteriota</taxon>
        <taxon>Stenosarchaea group</taxon>
        <taxon>Halobacteria</taxon>
        <taxon>Halobacteriales</taxon>
        <taxon>Natronoarchaeaceae</taxon>
        <taxon>Natranaeroarchaeum</taxon>
    </lineage>
</organism>
<dbReference type="Proteomes" id="UP000663586">
    <property type="component" value="Chromosome"/>
</dbReference>
<dbReference type="InterPro" id="IPR053138">
    <property type="entry name" value="N-alpha-Ac-DABA_deacetylase"/>
</dbReference>
<protein>
    <submittedName>
        <fullName evidence="6">Putative deacylase</fullName>
    </submittedName>
</protein>